<dbReference type="OrthoDB" id="21449at2759"/>
<dbReference type="InterPro" id="IPR036427">
    <property type="entry name" value="Bromodomain-like_sf"/>
</dbReference>
<evidence type="ECO:0000256" key="1">
    <source>
        <dbReference type="ARBA" id="ARBA00023117"/>
    </source>
</evidence>
<dbReference type="PROSITE" id="PS00633">
    <property type="entry name" value="BROMODOMAIN_1"/>
    <property type="match status" value="1"/>
</dbReference>
<feature type="domain" description="Bromo" evidence="3">
    <location>
        <begin position="1"/>
        <end position="66"/>
    </location>
</feature>
<keyword evidence="5" id="KW-1185">Reference proteome</keyword>
<accession>A0A4P9Z108</accession>
<dbReference type="GO" id="GO:0005198">
    <property type="term" value="F:structural molecule activity"/>
    <property type="evidence" value="ECO:0007669"/>
    <property type="project" value="TreeGrafter"/>
</dbReference>
<name>A0A4P9Z108_9FUNG</name>
<dbReference type="Pfam" id="PF00439">
    <property type="entry name" value="Bromodomain"/>
    <property type="match status" value="1"/>
</dbReference>
<evidence type="ECO:0000256" key="2">
    <source>
        <dbReference type="PROSITE-ProRule" id="PRU00035"/>
    </source>
</evidence>
<sequence>SVPFLTKVSRRDAPDYYQVITRPMDLGTITKKLKEFKYQSKQEFVDDLMQIYHNCFTYNTEPVSYTHVCGGNTRQYRMFIQSMDVCMHACLW</sequence>
<dbReference type="SUPFAM" id="SSF47370">
    <property type="entry name" value="Bromodomain"/>
    <property type="match status" value="1"/>
</dbReference>
<dbReference type="InterPro" id="IPR001487">
    <property type="entry name" value="Bromodomain"/>
</dbReference>
<evidence type="ECO:0000313" key="5">
    <source>
        <dbReference type="Proteomes" id="UP000278143"/>
    </source>
</evidence>
<keyword evidence="1 2" id="KW-0103">Bromodomain</keyword>
<dbReference type="PROSITE" id="PS50014">
    <property type="entry name" value="BROMODOMAIN_2"/>
    <property type="match status" value="1"/>
</dbReference>
<protein>
    <submittedName>
        <fullName evidence="4">Bromodomain-containing protein</fullName>
    </submittedName>
</protein>
<dbReference type="GO" id="GO:0000124">
    <property type="term" value="C:SAGA complex"/>
    <property type="evidence" value="ECO:0007669"/>
    <property type="project" value="InterPro"/>
</dbReference>
<feature type="non-terminal residue" evidence="4">
    <location>
        <position position="1"/>
    </location>
</feature>
<proteinExistence type="predicted"/>
<dbReference type="SMART" id="SM00297">
    <property type="entry name" value="BROMO"/>
    <property type="match status" value="1"/>
</dbReference>
<dbReference type="PANTHER" id="PTHR47343:SF1">
    <property type="entry name" value="TRANSCRIPTIONAL ACTIVATOR SPT7"/>
    <property type="match status" value="1"/>
</dbReference>
<dbReference type="InterPro" id="IPR037782">
    <property type="entry name" value="Spt7"/>
</dbReference>
<dbReference type="AlphaFoldDB" id="A0A4P9Z108"/>
<dbReference type="InterPro" id="IPR018359">
    <property type="entry name" value="Bromodomain_CS"/>
</dbReference>
<dbReference type="GO" id="GO:0006357">
    <property type="term" value="P:regulation of transcription by RNA polymerase II"/>
    <property type="evidence" value="ECO:0007669"/>
    <property type="project" value="TreeGrafter"/>
</dbReference>
<dbReference type="PRINTS" id="PR00503">
    <property type="entry name" value="BROMODOMAIN"/>
</dbReference>
<dbReference type="PANTHER" id="PTHR47343">
    <property type="entry name" value="TRANSCRIPTIONAL ACTIVATOR SPT7"/>
    <property type="match status" value="1"/>
</dbReference>
<dbReference type="GO" id="GO:0046695">
    <property type="term" value="C:SLIK (SAGA-like) complex"/>
    <property type="evidence" value="ECO:0007669"/>
    <property type="project" value="InterPro"/>
</dbReference>
<reference evidence="5" key="1">
    <citation type="journal article" date="2018" name="Nat. Microbiol.">
        <title>Leveraging single-cell genomics to expand the fungal tree of life.</title>
        <authorList>
            <person name="Ahrendt S.R."/>
            <person name="Quandt C.A."/>
            <person name="Ciobanu D."/>
            <person name="Clum A."/>
            <person name="Salamov A."/>
            <person name="Andreopoulos B."/>
            <person name="Cheng J.F."/>
            <person name="Woyke T."/>
            <person name="Pelin A."/>
            <person name="Henrissat B."/>
            <person name="Reynolds N.K."/>
            <person name="Benny G.L."/>
            <person name="Smith M.E."/>
            <person name="James T.Y."/>
            <person name="Grigoriev I.V."/>
        </authorList>
    </citation>
    <scope>NUCLEOTIDE SEQUENCE [LARGE SCALE GENOMIC DNA]</scope>
    <source>
        <strain evidence="5">Benny S71-1</strain>
    </source>
</reference>
<dbReference type="Gene3D" id="1.20.920.10">
    <property type="entry name" value="Bromodomain-like"/>
    <property type="match status" value="1"/>
</dbReference>
<dbReference type="Proteomes" id="UP000278143">
    <property type="component" value="Unassembled WGS sequence"/>
</dbReference>
<organism evidence="4 5">
    <name type="scientific">Syncephalis pseudoplumigaleata</name>
    <dbReference type="NCBI Taxonomy" id="1712513"/>
    <lineage>
        <taxon>Eukaryota</taxon>
        <taxon>Fungi</taxon>
        <taxon>Fungi incertae sedis</taxon>
        <taxon>Zoopagomycota</taxon>
        <taxon>Zoopagomycotina</taxon>
        <taxon>Zoopagomycetes</taxon>
        <taxon>Zoopagales</taxon>
        <taxon>Piptocephalidaceae</taxon>
        <taxon>Syncephalis</taxon>
    </lineage>
</organism>
<evidence type="ECO:0000259" key="3">
    <source>
        <dbReference type="PROSITE" id="PS50014"/>
    </source>
</evidence>
<gene>
    <name evidence="4" type="ORF">SYNPS1DRAFT_15448</name>
</gene>
<dbReference type="GO" id="GO:0006325">
    <property type="term" value="P:chromatin organization"/>
    <property type="evidence" value="ECO:0007669"/>
    <property type="project" value="UniProtKB-ARBA"/>
</dbReference>
<dbReference type="EMBL" id="KZ989689">
    <property type="protein sequence ID" value="RKP25592.1"/>
    <property type="molecule type" value="Genomic_DNA"/>
</dbReference>
<evidence type="ECO:0000313" key="4">
    <source>
        <dbReference type="EMBL" id="RKP25592.1"/>
    </source>
</evidence>